<dbReference type="InterPro" id="IPR050428">
    <property type="entry name" value="TCS_sensor_his_kinase"/>
</dbReference>
<evidence type="ECO:0000256" key="10">
    <source>
        <dbReference type="ARBA" id="ARBA00023136"/>
    </source>
</evidence>
<keyword evidence="13" id="KW-1185">Reference proteome</keyword>
<evidence type="ECO:0000313" key="12">
    <source>
        <dbReference type="EMBL" id="PWK39535.1"/>
    </source>
</evidence>
<dbReference type="GO" id="GO:0000155">
    <property type="term" value="F:phosphorelay sensor kinase activity"/>
    <property type="evidence" value="ECO:0007669"/>
    <property type="project" value="InterPro"/>
</dbReference>
<dbReference type="InterPro" id="IPR036097">
    <property type="entry name" value="HisK_dim/P_sf"/>
</dbReference>
<name>A0A316F701_9ACTN</name>
<dbReference type="EC" id="2.7.13.3" evidence="3"/>
<keyword evidence="5" id="KW-0808">Transferase</keyword>
<reference evidence="12 13" key="1">
    <citation type="submission" date="2018-05" db="EMBL/GenBank/DDBJ databases">
        <title>Genomic Encyclopedia of Archaeal and Bacterial Type Strains, Phase II (KMG-II): from individual species to whole genera.</title>
        <authorList>
            <person name="Goeker M."/>
        </authorList>
    </citation>
    <scope>NUCLEOTIDE SEQUENCE [LARGE SCALE GENOMIC DNA]</scope>
    <source>
        <strain evidence="12 13">DSM 45184</strain>
    </source>
</reference>
<dbReference type="SUPFAM" id="SSF47384">
    <property type="entry name" value="Homodimeric domain of signal transducing histidine kinase"/>
    <property type="match status" value="1"/>
</dbReference>
<keyword evidence="9" id="KW-0902">Two-component regulatory system</keyword>
<dbReference type="SMART" id="SM00388">
    <property type="entry name" value="HisKA"/>
    <property type="match status" value="1"/>
</dbReference>
<dbReference type="AlphaFoldDB" id="A0A316F701"/>
<comment type="catalytic activity">
    <reaction evidence="1">
        <text>ATP + protein L-histidine = ADP + protein N-phospho-L-histidine.</text>
        <dbReference type="EC" id="2.7.13.3"/>
    </reaction>
</comment>
<dbReference type="CDD" id="cd00082">
    <property type="entry name" value="HisKA"/>
    <property type="match status" value="1"/>
</dbReference>
<dbReference type="RefSeq" id="WP_158319479.1">
    <property type="nucleotide sequence ID" value="NZ_BONA01000075.1"/>
</dbReference>
<dbReference type="InterPro" id="IPR003661">
    <property type="entry name" value="HisK_dim/P_dom"/>
</dbReference>
<gene>
    <name evidence="12" type="ORF">BC793_122107</name>
</gene>
<keyword evidence="6" id="KW-0812">Transmembrane</keyword>
<keyword evidence="4" id="KW-0597">Phosphoprotein</keyword>
<evidence type="ECO:0000256" key="5">
    <source>
        <dbReference type="ARBA" id="ARBA00022679"/>
    </source>
</evidence>
<dbReference type="SMART" id="SM00387">
    <property type="entry name" value="HATPase_c"/>
    <property type="match status" value="1"/>
</dbReference>
<evidence type="ECO:0000256" key="2">
    <source>
        <dbReference type="ARBA" id="ARBA00004236"/>
    </source>
</evidence>
<dbReference type="InterPro" id="IPR003594">
    <property type="entry name" value="HATPase_dom"/>
</dbReference>
<evidence type="ECO:0000313" key="13">
    <source>
        <dbReference type="Proteomes" id="UP000245697"/>
    </source>
</evidence>
<dbReference type="InterPro" id="IPR004358">
    <property type="entry name" value="Sig_transdc_His_kin-like_C"/>
</dbReference>
<dbReference type="SUPFAM" id="SSF55874">
    <property type="entry name" value="ATPase domain of HSP90 chaperone/DNA topoisomerase II/histidine kinase"/>
    <property type="match status" value="1"/>
</dbReference>
<evidence type="ECO:0000256" key="7">
    <source>
        <dbReference type="ARBA" id="ARBA00022777"/>
    </source>
</evidence>
<evidence type="ECO:0000256" key="1">
    <source>
        <dbReference type="ARBA" id="ARBA00000085"/>
    </source>
</evidence>
<dbReference type="PANTHER" id="PTHR45436:SF5">
    <property type="entry name" value="SENSOR HISTIDINE KINASE TRCS"/>
    <property type="match status" value="1"/>
</dbReference>
<dbReference type="Pfam" id="PF02518">
    <property type="entry name" value="HATPase_c"/>
    <property type="match status" value="1"/>
</dbReference>
<accession>A0A316F701</accession>
<dbReference type="EMBL" id="QGGR01000022">
    <property type="protein sequence ID" value="PWK39535.1"/>
    <property type="molecule type" value="Genomic_DNA"/>
</dbReference>
<dbReference type="GO" id="GO:0005886">
    <property type="term" value="C:plasma membrane"/>
    <property type="evidence" value="ECO:0007669"/>
    <property type="project" value="UniProtKB-SubCell"/>
</dbReference>
<evidence type="ECO:0000259" key="11">
    <source>
        <dbReference type="PROSITE" id="PS50109"/>
    </source>
</evidence>
<keyword evidence="10" id="KW-0472">Membrane</keyword>
<evidence type="ECO:0000256" key="8">
    <source>
        <dbReference type="ARBA" id="ARBA00022989"/>
    </source>
</evidence>
<feature type="domain" description="Histidine kinase" evidence="11">
    <location>
        <begin position="22"/>
        <end position="237"/>
    </location>
</feature>
<dbReference type="InterPro" id="IPR036890">
    <property type="entry name" value="HATPase_C_sf"/>
</dbReference>
<dbReference type="Proteomes" id="UP000245697">
    <property type="component" value="Unassembled WGS sequence"/>
</dbReference>
<dbReference type="OrthoDB" id="9786919at2"/>
<evidence type="ECO:0000256" key="4">
    <source>
        <dbReference type="ARBA" id="ARBA00022553"/>
    </source>
</evidence>
<dbReference type="Pfam" id="PF00512">
    <property type="entry name" value="HisKA"/>
    <property type="match status" value="1"/>
</dbReference>
<dbReference type="Gene3D" id="1.10.287.130">
    <property type="match status" value="1"/>
</dbReference>
<sequence>MGEVSVVIADPGDPFAGDALSRLGHELRGPLAGIVGLTRIMGRKVAEGSTDAAQQARQLDMIHSSAAELLTTVERIVTLARTGGTGRSPEPVDCREVCRQAITATAAAAGHHHREVRLEAPPAPVTGLANRDDIRDAVTELLDNAIKYTDGPCVRVTVRADGPAIEISDDGPGLAAGEREQVFLPFERGQAARERDVSGAGLGLPLAVRHARRCGAGLDVRTGSGGTTCTLTLAALTPGLKET</sequence>
<keyword evidence="7" id="KW-0418">Kinase</keyword>
<dbReference type="PROSITE" id="PS50109">
    <property type="entry name" value="HIS_KIN"/>
    <property type="match status" value="1"/>
</dbReference>
<comment type="subcellular location">
    <subcellularLocation>
        <location evidence="2">Cell membrane</location>
    </subcellularLocation>
</comment>
<evidence type="ECO:0000256" key="6">
    <source>
        <dbReference type="ARBA" id="ARBA00022692"/>
    </source>
</evidence>
<dbReference type="PRINTS" id="PR00344">
    <property type="entry name" value="BCTRLSENSOR"/>
</dbReference>
<protein>
    <recommendedName>
        <fullName evidence="3">histidine kinase</fullName>
        <ecNumber evidence="3">2.7.13.3</ecNumber>
    </recommendedName>
</protein>
<keyword evidence="8" id="KW-1133">Transmembrane helix</keyword>
<evidence type="ECO:0000256" key="9">
    <source>
        <dbReference type="ARBA" id="ARBA00023012"/>
    </source>
</evidence>
<proteinExistence type="predicted"/>
<dbReference type="PANTHER" id="PTHR45436">
    <property type="entry name" value="SENSOR HISTIDINE KINASE YKOH"/>
    <property type="match status" value="1"/>
</dbReference>
<comment type="caution">
    <text evidence="12">The sequence shown here is derived from an EMBL/GenBank/DDBJ whole genome shotgun (WGS) entry which is preliminary data.</text>
</comment>
<organism evidence="12 13">
    <name type="scientific">Actinoplanes xinjiangensis</name>
    <dbReference type="NCBI Taxonomy" id="512350"/>
    <lineage>
        <taxon>Bacteria</taxon>
        <taxon>Bacillati</taxon>
        <taxon>Actinomycetota</taxon>
        <taxon>Actinomycetes</taxon>
        <taxon>Micromonosporales</taxon>
        <taxon>Micromonosporaceae</taxon>
        <taxon>Actinoplanes</taxon>
    </lineage>
</organism>
<dbReference type="InterPro" id="IPR005467">
    <property type="entry name" value="His_kinase_dom"/>
</dbReference>
<evidence type="ECO:0000256" key="3">
    <source>
        <dbReference type="ARBA" id="ARBA00012438"/>
    </source>
</evidence>
<dbReference type="Gene3D" id="3.30.565.10">
    <property type="entry name" value="Histidine kinase-like ATPase, C-terminal domain"/>
    <property type="match status" value="1"/>
</dbReference>